<gene>
    <name evidence="3" type="ORF">CVT25_011965</name>
</gene>
<evidence type="ECO:0000256" key="1">
    <source>
        <dbReference type="SAM" id="MobiDB-lite"/>
    </source>
</evidence>
<feature type="region of interest" description="Disordered" evidence="1">
    <location>
        <begin position="28"/>
        <end position="65"/>
    </location>
</feature>
<dbReference type="InParanoid" id="A0A409XV19"/>
<keyword evidence="2" id="KW-0812">Transmembrane</keyword>
<dbReference type="EMBL" id="NHYD01000309">
    <property type="protein sequence ID" value="PPQ94546.1"/>
    <property type="molecule type" value="Genomic_DNA"/>
</dbReference>
<evidence type="ECO:0000313" key="3">
    <source>
        <dbReference type="EMBL" id="PPQ94546.1"/>
    </source>
</evidence>
<feature type="transmembrane region" description="Helical" evidence="2">
    <location>
        <begin position="93"/>
        <end position="117"/>
    </location>
</feature>
<sequence>MRSANVHSGRQEHFLHGRLADVGRDEQVDAQPQTVPHSQELVQEDHDERGDEKLDDEQEAGSGPEVEWLAVQPCDHVDSGLTKADVERKDCEILVALLLSIKSLVVIVIVKCLLLLAHTVPRRQHIASSNLKVCSRTSTAWECTASTRGVDPGWRTTLPLGRPGLLENAGCVGGGARCAVLQEVAWWEWLRTFLFQSYSSAHAHSSAPGPPIPTPTPINPHPYPHAHTPTHSACVPLVQPLPPTSPSSHTCIVVALSFGNPLALALVLVRARVGIASFIVIVIAEPITGPKDARGPGPEHAFGAVSASRALPELTLEGKGSVKVDVKVKLEVEMEVEVEMEPKPELEVEEGGDGVSRCETNSSLFPAAAPVPVPSAVHVHACARKQRVPVPVLVRVGGGGPGTAGAGAAKRPLMGERARMPSRWRYGGSGVGRGKVRAADRGWEEWEGEDMEGGNGRRKEEEEEETQMVSSTEKEARLALVRCVAVVVGSGTGGTIDIAIDAYPELA</sequence>
<keyword evidence="4" id="KW-1185">Reference proteome</keyword>
<feature type="compositionally biased region" description="Basic and acidic residues" evidence="1">
    <location>
        <begin position="43"/>
        <end position="52"/>
    </location>
</feature>
<comment type="caution">
    <text evidence="3">The sequence shown here is derived from an EMBL/GenBank/DDBJ whole genome shotgun (WGS) entry which is preliminary data.</text>
</comment>
<feature type="compositionally biased region" description="Polar residues" evidence="1">
    <location>
        <begin position="30"/>
        <end position="41"/>
    </location>
</feature>
<protein>
    <submittedName>
        <fullName evidence="3">Uncharacterized protein</fullName>
    </submittedName>
</protein>
<name>A0A409XV19_PSICY</name>
<keyword evidence="2" id="KW-0472">Membrane</keyword>
<reference evidence="3 4" key="1">
    <citation type="journal article" date="2018" name="Evol. Lett.">
        <title>Horizontal gene cluster transfer increased hallucinogenic mushroom diversity.</title>
        <authorList>
            <person name="Reynolds H.T."/>
            <person name="Vijayakumar V."/>
            <person name="Gluck-Thaler E."/>
            <person name="Korotkin H.B."/>
            <person name="Matheny P.B."/>
            <person name="Slot J.C."/>
        </authorList>
    </citation>
    <scope>NUCLEOTIDE SEQUENCE [LARGE SCALE GENOMIC DNA]</scope>
    <source>
        <strain evidence="3 4">2631</strain>
    </source>
</reference>
<keyword evidence="2" id="KW-1133">Transmembrane helix</keyword>
<evidence type="ECO:0000256" key="2">
    <source>
        <dbReference type="SAM" id="Phobius"/>
    </source>
</evidence>
<organism evidence="3 4">
    <name type="scientific">Psilocybe cyanescens</name>
    <dbReference type="NCBI Taxonomy" id="93625"/>
    <lineage>
        <taxon>Eukaryota</taxon>
        <taxon>Fungi</taxon>
        <taxon>Dikarya</taxon>
        <taxon>Basidiomycota</taxon>
        <taxon>Agaricomycotina</taxon>
        <taxon>Agaricomycetes</taxon>
        <taxon>Agaricomycetidae</taxon>
        <taxon>Agaricales</taxon>
        <taxon>Agaricineae</taxon>
        <taxon>Strophariaceae</taxon>
        <taxon>Psilocybe</taxon>
    </lineage>
</organism>
<dbReference type="AlphaFoldDB" id="A0A409XV19"/>
<dbReference type="Proteomes" id="UP000283269">
    <property type="component" value="Unassembled WGS sequence"/>
</dbReference>
<accession>A0A409XV19</accession>
<proteinExistence type="predicted"/>
<feature type="region of interest" description="Disordered" evidence="1">
    <location>
        <begin position="441"/>
        <end position="471"/>
    </location>
</feature>
<evidence type="ECO:0000313" key="4">
    <source>
        <dbReference type="Proteomes" id="UP000283269"/>
    </source>
</evidence>